<dbReference type="Proteomes" id="UP001234202">
    <property type="component" value="Unassembled WGS sequence"/>
</dbReference>
<name>A0ACC2XWX5_9TREE</name>
<evidence type="ECO:0000313" key="2">
    <source>
        <dbReference type="Proteomes" id="UP001234202"/>
    </source>
</evidence>
<evidence type="ECO:0000313" key="1">
    <source>
        <dbReference type="EMBL" id="KAJ9127874.1"/>
    </source>
</evidence>
<comment type="caution">
    <text evidence="1">The sequence shown here is derived from an EMBL/GenBank/DDBJ whole genome shotgun (WGS) entry which is preliminary data.</text>
</comment>
<proteinExistence type="predicted"/>
<gene>
    <name evidence="1" type="ORF">QFC24_000159</name>
</gene>
<keyword evidence="2" id="KW-1185">Reference proteome</keyword>
<accession>A0ACC2XWX5</accession>
<reference evidence="1" key="1">
    <citation type="submission" date="2023-04" db="EMBL/GenBank/DDBJ databases">
        <title>Draft Genome sequencing of Naganishia species isolated from polar environments using Oxford Nanopore Technology.</title>
        <authorList>
            <person name="Leo P."/>
            <person name="Venkateswaran K."/>
        </authorList>
    </citation>
    <scope>NUCLEOTIDE SEQUENCE</scope>
    <source>
        <strain evidence="1">DBVPG 5303</strain>
    </source>
</reference>
<organism evidence="1 2">
    <name type="scientific">Naganishia onofrii</name>
    <dbReference type="NCBI Taxonomy" id="1851511"/>
    <lineage>
        <taxon>Eukaryota</taxon>
        <taxon>Fungi</taxon>
        <taxon>Dikarya</taxon>
        <taxon>Basidiomycota</taxon>
        <taxon>Agaricomycotina</taxon>
        <taxon>Tremellomycetes</taxon>
        <taxon>Filobasidiales</taxon>
        <taxon>Filobasidiaceae</taxon>
        <taxon>Naganishia</taxon>
    </lineage>
</organism>
<protein>
    <submittedName>
        <fullName evidence="1">Uncharacterized protein</fullName>
    </submittedName>
</protein>
<sequence>MSSPTSLLLFTTSQTPLAIRYPAPSRTRNLPIPPLLHASLHLAIDRAPAPPSFTMTEEGVLMIPDPEDKIDAINGNREAVAEEQQGVDGSEPDKDTEITVKFYIISDSPASTSTSSPSTTGAATTTKTTVQRQKQQITRALRNLQHYKAHDPRWRGDRAHSGIDTFLIGWKGVEYRGEKRSVSGGGETVTGKKTVGSAKLMSKLRADAEREEEAAREKALDSSLDDEQKREIAEIWADLPNLVPQAKKLGTLSLPLPLLQYLASSPSSTTTTTPQQQQPIHPTVNSVPSRAPAPAAVAVAQSHELDEQEKAEGPSTRHALLGGGGQDAPQEHESAVNETDKSLLAELIPAPLPTNTSPNPPNGSANPNGNGNGSAQHASNGIAAAAAATAARTIPAVNCMNTPDCHWLPDELLQYAQEQGIELWAGGAGESCDPLPSAHLHNTMQEFIPKFPEGVFKRGTALGRLVAFVDDDKDADTNAEAEAEEEKREVGVDVEWVLGVR</sequence>
<dbReference type="EMBL" id="JASBWV010000001">
    <property type="protein sequence ID" value="KAJ9127874.1"/>
    <property type="molecule type" value="Genomic_DNA"/>
</dbReference>